<evidence type="ECO:0000256" key="1">
    <source>
        <dbReference type="SAM" id="MobiDB-lite"/>
    </source>
</evidence>
<dbReference type="Gene3D" id="1.10.287.110">
    <property type="entry name" value="DnaJ domain"/>
    <property type="match status" value="1"/>
</dbReference>
<comment type="caution">
    <text evidence="3">The sequence shown here is derived from an EMBL/GenBank/DDBJ whole genome shotgun (WGS) entry which is preliminary data.</text>
</comment>
<accession>A0A1E3H0P9</accession>
<organism evidence="3 4">
    <name type="scientific">Methylobrevis pamukkalensis</name>
    <dbReference type="NCBI Taxonomy" id="1439726"/>
    <lineage>
        <taxon>Bacteria</taxon>
        <taxon>Pseudomonadati</taxon>
        <taxon>Pseudomonadota</taxon>
        <taxon>Alphaproteobacteria</taxon>
        <taxon>Hyphomicrobiales</taxon>
        <taxon>Pleomorphomonadaceae</taxon>
        <taxon>Methylobrevis</taxon>
    </lineage>
</organism>
<dbReference type="PRINTS" id="PR00625">
    <property type="entry name" value="JDOMAIN"/>
</dbReference>
<dbReference type="OrthoDB" id="9786294at2"/>
<dbReference type="InterPro" id="IPR001623">
    <property type="entry name" value="DnaJ_domain"/>
</dbReference>
<evidence type="ECO:0000259" key="2">
    <source>
        <dbReference type="PROSITE" id="PS50076"/>
    </source>
</evidence>
<evidence type="ECO:0000313" key="3">
    <source>
        <dbReference type="EMBL" id="ODN69864.1"/>
    </source>
</evidence>
<feature type="domain" description="J" evidence="2">
    <location>
        <begin position="157"/>
        <end position="214"/>
    </location>
</feature>
<dbReference type="SUPFAM" id="SSF46565">
    <property type="entry name" value="Chaperone J-domain"/>
    <property type="match status" value="1"/>
</dbReference>
<dbReference type="EMBL" id="MCRJ01000070">
    <property type="protein sequence ID" value="ODN69864.1"/>
    <property type="molecule type" value="Genomic_DNA"/>
</dbReference>
<dbReference type="Proteomes" id="UP000094622">
    <property type="component" value="Unassembled WGS sequence"/>
</dbReference>
<reference evidence="3 4" key="1">
    <citation type="submission" date="2016-07" db="EMBL/GenBank/DDBJ databases">
        <title>Draft Genome Sequence of Methylobrevis pamukkalensis PK2.</title>
        <authorList>
            <person name="Vasilenko O.V."/>
            <person name="Doronina N.V."/>
            <person name="Shmareva M.N."/>
            <person name="Tarlachkov S.V."/>
            <person name="Mustakhimov I."/>
            <person name="Trotsenko Y.A."/>
        </authorList>
    </citation>
    <scope>NUCLEOTIDE SEQUENCE [LARGE SCALE GENOMIC DNA]</scope>
    <source>
        <strain evidence="3 4">PK2</strain>
    </source>
</reference>
<protein>
    <submittedName>
        <fullName evidence="3">Chaperone protein DnaJ</fullName>
    </submittedName>
</protein>
<sequence length="215" mass="24326">MKLDSKLFDRIRVKPDAERVARDVNPACEWDGCDAPGAYRAPKGRGREGQYFNFCIDHVRDYNKSYNYFQGLPDDAVISYQKDAATGHRPTWRMGVNRTAAEGPDPSGRRSGPTRGMPLDDETINDPFGIFHGARARAKPDETVMPLRRRLTPLQQKAFDDLGLDEGADKAEIKARYKLLVKRHHPDANGGDRSLEDRLRQIIQAYNYLKSAGFC</sequence>
<evidence type="ECO:0000313" key="4">
    <source>
        <dbReference type="Proteomes" id="UP000094622"/>
    </source>
</evidence>
<keyword evidence="4" id="KW-1185">Reference proteome</keyword>
<dbReference type="CDD" id="cd06257">
    <property type="entry name" value="DnaJ"/>
    <property type="match status" value="1"/>
</dbReference>
<dbReference type="InterPro" id="IPR036869">
    <property type="entry name" value="J_dom_sf"/>
</dbReference>
<dbReference type="SMART" id="SM00271">
    <property type="entry name" value="DnaJ"/>
    <property type="match status" value="1"/>
</dbReference>
<dbReference type="PATRIC" id="fig|1439726.3.peg.2953"/>
<dbReference type="PROSITE" id="PS50076">
    <property type="entry name" value="DNAJ_2"/>
    <property type="match status" value="1"/>
</dbReference>
<dbReference type="RefSeq" id="WP_069307304.1">
    <property type="nucleotide sequence ID" value="NZ_MCRJ01000070.1"/>
</dbReference>
<dbReference type="Pfam" id="PF00226">
    <property type="entry name" value="DnaJ"/>
    <property type="match status" value="1"/>
</dbReference>
<dbReference type="AlphaFoldDB" id="A0A1E3H0P9"/>
<gene>
    <name evidence="3" type="ORF">A6302_02799</name>
</gene>
<name>A0A1E3H0P9_9HYPH</name>
<proteinExistence type="predicted"/>
<feature type="region of interest" description="Disordered" evidence="1">
    <location>
        <begin position="96"/>
        <end position="123"/>
    </location>
</feature>